<feature type="transmembrane region" description="Helical" evidence="7">
    <location>
        <begin position="107"/>
        <end position="126"/>
    </location>
</feature>
<keyword evidence="3" id="KW-1003">Cell membrane</keyword>
<feature type="transmembrane region" description="Helical" evidence="7">
    <location>
        <begin position="35"/>
        <end position="56"/>
    </location>
</feature>
<dbReference type="EMBL" id="VYKL01000026">
    <property type="protein sequence ID" value="KAA9021779.1"/>
    <property type="molecule type" value="Genomic_DNA"/>
</dbReference>
<dbReference type="SUPFAM" id="SSF103481">
    <property type="entry name" value="Multidrug resistance efflux transporter EmrE"/>
    <property type="match status" value="2"/>
</dbReference>
<feature type="transmembrane region" description="Helical" evidence="7">
    <location>
        <begin position="248"/>
        <end position="268"/>
    </location>
</feature>
<evidence type="ECO:0000256" key="7">
    <source>
        <dbReference type="SAM" id="Phobius"/>
    </source>
</evidence>
<sequence length="307" mass="33189">MNSNRMRGEFFLAITGLIWGTSFVAQRVGMDYIGPFTFTATRFLIGTLSLIPIILIMGRLNSKKQNVMKQNGTKKDLLIGGLACGIALFFGISFQQSGLVYTTAGKAGFITALYIVLVPLFGLFLHKKVSKSVWIGVALAVVGLYLLCMTEGFVISKGDVIVLCGTVFWAIHILVVDHFASKVDGLKMSFIQFFVAAILSLVVALFAETIELASILASAGPILYTGIVVVGIAYTFQILGQRETNPTVAAIILSMESVFAVISGMILLGESMTLREILGCVIMFMAVIIAQLPAKERAKTKVKKKVI</sequence>
<evidence type="ECO:0000259" key="8">
    <source>
        <dbReference type="Pfam" id="PF00892"/>
    </source>
</evidence>
<proteinExistence type="inferred from homology"/>
<evidence type="ECO:0000256" key="4">
    <source>
        <dbReference type="ARBA" id="ARBA00022692"/>
    </source>
</evidence>
<name>A0A5J5HQI9_9BACI</name>
<evidence type="ECO:0000256" key="5">
    <source>
        <dbReference type="ARBA" id="ARBA00022989"/>
    </source>
</evidence>
<feature type="domain" description="EamA" evidence="8">
    <location>
        <begin position="157"/>
        <end position="289"/>
    </location>
</feature>
<feature type="transmembrane region" description="Helical" evidence="7">
    <location>
        <begin position="213"/>
        <end position="236"/>
    </location>
</feature>
<evidence type="ECO:0000313" key="10">
    <source>
        <dbReference type="Proteomes" id="UP000326671"/>
    </source>
</evidence>
<feature type="transmembrane region" description="Helical" evidence="7">
    <location>
        <begin position="188"/>
        <end position="207"/>
    </location>
</feature>
<feature type="transmembrane region" description="Helical" evidence="7">
    <location>
        <begin position="77"/>
        <end position="95"/>
    </location>
</feature>
<dbReference type="Proteomes" id="UP000326671">
    <property type="component" value="Unassembled WGS sequence"/>
</dbReference>
<evidence type="ECO:0000313" key="9">
    <source>
        <dbReference type="EMBL" id="KAA9021779.1"/>
    </source>
</evidence>
<comment type="caution">
    <text evidence="9">The sequence shown here is derived from an EMBL/GenBank/DDBJ whole genome shotgun (WGS) entry which is preliminary data.</text>
</comment>
<comment type="subcellular location">
    <subcellularLocation>
        <location evidence="1">Cell membrane</location>
        <topology evidence="1">Multi-pass membrane protein</topology>
    </subcellularLocation>
</comment>
<dbReference type="GO" id="GO:0005886">
    <property type="term" value="C:plasma membrane"/>
    <property type="evidence" value="ECO:0007669"/>
    <property type="project" value="UniProtKB-SubCell"/>
</dbReference>
<keyword evidence="10" id="KW-1185">Reference proteome</keyword>
<dbReference type="RefSeq" id="WP_150441305.1">
    <property type="nucleotide sequence ID" value="NZ_VYKL01000026.1"/>
</dbReference>
<feature type="transmembrane region" description="Helical" evidence="7">
    <location>
        <begin position="274"/>
        <end position="294"/>
    </location>
</feature>
<feature type="transmembrane region" description="Helical" evidence="7">
    <location>
        <begin position="160"/>
        <end position="176"/>
    </location>
</feature>
<evidence type="ECO:0000256" key="6">
    <source>
        <dbReference type="ARBA" id="ARBA00023136"/>
    </source>
</evidence>
<dbReference type="Pfam" id="PF00892">
    <property type="entry name" value="EamA"/>
    <property type="match status" value="2"/>
</dbReference>
<accession>A0A5J5HQI9</accession>
<dbReference type="AlphaFoldDB" id="A0A5J5HQI9"/>
<feature type="domain" description="EamA" evidence="8">
    <location>
        <begin position="7"/>
        <end position="147"/>
    </location>
</feature>
<dbReference type="OrthoDB" id="9804865at2"/>
<protein>
    <submittedName>
        <fullName evidence="9">DMT family transporter</fullName>
    </submittedName>
</protein>
<evidence type="ECO:0000256" key="3">
    <source>
        <dbReference type="ARBA" id="ARBA00022475"/>
    </source>
</evidence>
<dbReference type="PANTHER" id="PTHR42920:SF5">
    <property type="entry name" value="EAMA DOMAIN-CONTAINING PROTEIN"/>
    <property type="match status" value="1"/>
</dbReference>
<gene>
    <name evidence="9" type="ORF">F4V44_17550</name>
</gene>
<dbReference type="PANTHER" id="PTHR42920">
    <property type="entry name" value="OS03G0707200 PROTEIN-RELATED"/>
    <property type="match status" value="1"/>
</dbReference>
<keyword evidence="5 7" id="KW-1133">Transmembrane helix</keyword>
<organism evidence="9 10">
    <name type="scientific">Niallia endozanthoxylica</name>
    <dbReference type="NCBI Taxonomy" id="2036016"/>
    <lineage>
        <taxon>Bacteria</taxon>
        <taxon>Bacillati</taxon>
        <taxon>Bacillota</taxon>
        <taxon>Bacilli</taxon>
        <taxon>Bacillales</taxon>
        <taxon>Bacillaceae</taxon>
        <taxon>Niallia</taxon>
    </lineage>
</organism>
<feature type="transmembrane region" description="Helical" evidence="7">
    <location>
        <begin position="133"/>
        <end position="154"/>
    </location>
</feature>
<dbReference type="InterPro" id="IPR000620">
    <property type="entry name" value="EamA_dom"/>
</dbReference>
<dbReference type="InterPro" id="IPR051258">
    <property type="entry name" value="Diverse_Substrate_Transporter"/>
</dbReference>
<dbReference type="InterPro" id="IPR037185">
    <property type="entry name" value="EmrE-like"/>
</dbReference>
<comment type="similarity">
    <text evidence="2">Belongs to the EamA transporter family.</text>
</comment>
<keyword evidence="4 7" id="KW-0812">Transmembrane</keyword>
<evidence type="ECO:0000256" key="2">
    <source>
        <dbReference type="ARBA" id="ARBA00007362"/>
    </source>
</evidence>
<keyword evidence="6 7" id="KW-0472">Membrane</keyword>
<reference evidence="9 10" key="1">
    <citation type="submission" date="2019-09" db="EMBL/GenBank/DDBJ databases">
        <title>Whole genome sequences of isolates from the Mars Exploration Rovers.</title>
        <authorList>
            <person name="Seuylemezian A."/>
            <person name="Vaishampayan P."/>
        </authorList>
    </citation>
    <scope>NUCLEOTIDE SEQUENCE [LARGE SCALE GENOMIC DNA]</scope>
    <source>
        <strain evidence="9 10">MER_TA_151</strain>
    </source>
</reference>
<evidence type="ECO:0000256" key="1">
    <source>
        <dbReference type="ARBA" id="ARBA00004651"/>
    </source>
</evidence>